<dbReference type="SUPFAM" id="SSF52172">
    <property type="entry name" value="CheY-like"/>
    <property type="match status" value="1"/>
</dbReference>
<dbReference type="Pfam" id="PF00486">
    <property type="entry name" value="Trans_reg_C"/>
    <property type="match status" value="1"/>
</dbReference>
<comment type="caution">
    <text evidence="10">The sequence shown here is derived from an EMBL/GenBank/DDBJ whole genome shotgun (WGS) entry which is preliminary data.</text>
</comment>
<dbReference type="Gene3D" id="1.10.10.10">
    <property type="entry name" value="Winged helix-like DNA-binding domain superfamily/Winged helix DNA-binding domain"/>
    <property type="match status" value="1"/>
</dbReference>
<accession>A0ABT8C054</accession>
<feature type="domain" description="Response regulatory" evidence="8">
    <location>
        <begin position="2"/>
        <end position="117"/>
    </location>
</feature>
<evidence type="ECO:0000259" key="8">
    <source>
        <dbReference type="PROSITE" id="PS50110"/>
    </source>
</evidence>
<dbReference type="InterPro" id="IPR039420">
    <property type="entry name" value="WalR-like"/>
</dbReference>
<keyword evidence="2" id="KW-0902">Two-component regulatory system</keyword>
<reference evidence="11" key="1">
    <citation type="journal article" date="2019" name="Int. J. Syst. Evol. Microbiol.">
        <title>The Global Catalogue of Microorganisms (GCM) 10K type strain sequencing project: providing services to taxonomists for standard genome sequencing and annotation.</title>
        <authorList>
            <consortium name="The Broad Institute Genomics Platform"/>
            <consortium name="The Broad Institute Genome Sequencing Center for Infectious Disease"/>
            <person name="Wu L."/>
            <person name="Ma J."/>
        </authorList>
    </citation>
    <scope>NUCLEOTIDE SEQUENCE [LARGE SCALE GENOMIC DNA]</scope>
    <source>
        <strain evidence="11">CECT 7398</strain>
    </source>
</reference>
<evidence type="ECO:0000256" key="3">
    <source>
        <dbReference type="ARBA" id="ARBA00023015"/>
    </source>
</evidence>
<dbReference type="InterPro" id="IPR036388">
    <property type="entry name" value="WH-like_DNA-bd_sf"/>
</dbReference>
<dbReference type="SUPFAM" id="SSF46894">
    <property type="entry name" value="C-terminal effector domain of the bipartite response regulators"/>
    <property type="match status" value="1"/>
</dbReference>
<keyword evidence="3" id="KW-0805">Transcription regulation</keyword>
<dbReference type="InterPro" id="IPR011006">
    <property type="entry name" value="CheY-like_superfamily"/>
</dbReference>
<evidence type="ECO:0000256" key="6">
    <source>
        <dbReference type="PROSITE-ProRule" id="PRU00169"/>
    </source>
</evidence>
<feature type="DNA-binding region" description="OmpR/PhoB-type" evidence="7">
    <location>
        <begin position="125"/>
        <end position="219"/>
    </location>
</feature>
<keyword evidence="1" id="KW-0597">Phosphoprotein</keyword>
<dbReference type="PROSITE" id="PS51755">
    <property type="entry name" value="OMPR_PHOB"/>
    <property type="match status" value="1"/>
</dbReference>
<dbReference type="Pfam" id="PF00072">
    <property type="entry name" value="Response_reg"/>
    <property type="match status" value="1"/>
</dbReference>
<dbReference type="EMBL" id="JAUFQC010000027">
    <property type="protein sequence ID" value="MDN3612447.1"/>
    <property type="molecule type" value="Genomic_DNA"/>
</dbReference>
<keyword evidence="4 7" id="KW-0238">DNA-binding</keyword>
<dbReference type="InterPro" id="IPR001789">
    <property type="entry name" value="Sig_transdc_resp-reg_receiver"/>
</dbReference>
<dbReference type="Gene3D" id="3.40.50.2300">
    <property type="match status" value="1"/>
</dbReference>
<evidence type="ECO:0000313" key="11">
    <source>
        <dbReference type="Proteomes" id="UP001238540"/>
    </source>
</evidence>
<evidence type="ECO:0000256" key="7">
    <source>
        <dbReference type="PROSITE-ProRule" id="PRU01091"/>
    </source>
</evidence>
<dbReference type="SMART" id="SM00862">
    <property type="entry name" value="Trans_reg_C"/>
    <property type="match status" value="1"/>
</dbReference>
<dbReference type="Proteomes" id="UP001238540">
    <property type="component" value="Unassembled WGS sequence"/>
</dbReference>
<dbReference type="PROSITE" id="PS50110">
    <property type="entry name" value="RESPONSE_REGULATORY"/>
    <property type="match status" value="1"/>
</dbReference>
<evidence type="ECO:0000259" key="9">
    <source>
        <dbReference type="PROSITE" id="PS51755"/>
    </source>
</evidence>
<protein>
    <submittedName>
        <fullName evidence="10">Response regulator transcription factor</fullName>
    </submittedName>
</protein>
<gene>
    <name evidence="10" type="ORF">QWZ16_22875</name>
</gene>
<evidence type="ECO:0000313" key="10">
    <source>
        <dbReference type="EMBL" id="MDN3612447.1"/>
    </source>
</evidence>
<dbReference type="SMART" id="SM00448">
    <property type="entry name" value="REC"/>
    <property type="match status" value="1"/>
</dbReference>
<dbReference type="PANTHER" id="PTHR48111">
    <property type="entry name" value="REGULATOR OF RPOS"/>
    <property type="match status" value="1"/>
</dbReference>
<organism evidence="10 11">
    <name type="scientific">Vibrio ostreicida</name>
    <dbReference type="NCBI Taxonomy" id="526588"/>
    <lineage>
        <taxon>Bacteria</taxon>
        <taxon>Pseudomonadati</taxon>
        <taxon>Pseudomonadota</taxon>
        <taxon>Gammaproteobacteria</taxon>
        <taxon>Vibrionales</taxon>
        <taxon>Vibrionaceae</taxon>
        <taxon>Vibrio</taxon>
    </lineage>
</organism>
<dbReference type="CDD" id="cd00383">
    <property type="entry name" value="trans_reg_C"/>
    <property type="match status" value="1"/>
</dbReference>
<dbReference type="RefSeq" id="WP_170883657.1">
    <property type="nucleotide sequence ID" value="NZ_JABEYA020000015.1"/>
</dbReference>
<dbReference type="InterPro" id="IPR016032">
    <property type="entry name" value="Sig_transdc_resp-reg_C-effctor"/>
</dbReference>
<feature type="domain" description="OmpR/PhoB-type" evidence="9">
    <location>
        <begin position="125"/>
        <end position="219"/>
    </location>
</feature>
<comment type="caution">
    <text evidence="6">Lacks conserved residue(s) required for the propagation of feature annotation.</text>
</comment>
<dbReference type="PANTHER" id="PTHR48111:SF1">
    <property type="entry name" value="TWO-COMPONENT RESPONSE REGULATOR ORR33"/>
    <property type="match status" value="1"/>
</dbReference>
<evidence type="ECO:0000256" key="1">
    <source>
        <dbReference type="ARBA" id="ARBA00022553"/>
    </source>
</evidence>
<keyword evidence="11" id="KW-1185">Reference proteome</keyword>
<evidence type="ECO:0000256" key="5">
    <source>
        <dbReference type="ARBA" id="ARBA00023163"/>
    </source>
</evidence>
<evidence type="ECO:0000256" key="2">
    <source>
        <dbReference type="ARBA" id="ARBA00023012"/>
    </source>
</evidence>
<proteinExistence type="predicted"/>
<evidence type="ECO:0000256" key="4">
    <source>
        <dbReference type="ARBA" id="ARBA00023125"/>
    </source>
</evidence>
<dbReference type="InterPro" id="IPR001867">
    <property type="entry name" value="OmpR/PhoB-type_DNA-bd"/>
</dbReference>
<keyword evidence="5" id="KW-0804">Transcription</keyword>
<sequence length="219" mass="25233">MRILLVEDERYIGAAHKVILNQYYYTVDVVTDDENMFYALKTGYFSVVILNNTQLGKKRFDTLKRLRKFGNDTPFLVISDSCEHQDRIYALNECGANDYLWKPFSIEELLVRLGLLIKGSGDRRDDTIVSQNVSVSVNAHKVWVAEEEVLLTPTEFKLLVFFMSNLGKVLNKSKILEHLHGWDIDSGFNSVEVHIFNLRKKMPGVEIKNVRGVGYLIDR</sequence>
<name>A0ABT8C054_9VIBR</name>